<feature type="domain" description="YetF C-terminal" evidence="8">
    <location>
        <begin position="90"/>
        <end position="158"/>
    </location>
</feature>
<keyword evidence="11" id="KW-1185">Reference proteome</keyword>
<keyword evidence="6 7" id="KW-0472">Membrane</keyword>
<evidence type="ECO:0000256" key="1">
    <source>
        <dbReference type="ARBA" id="ARBA00004651"/>
    </source>
</evidence>
<evidence type="ECO:0000313" key="11">
    <source>
        <dbReference type="Proteomes" id="UP001595379"/>
    </source>
</evidence>
<dbReference type="Pfam" id="PF20730">
    <property type="entry name" value="YetF_N"/>
    <property type="match status" value="1"/>
</dbReference>
<protein>
    <submittedName>
        <fullName evidence="10">DUF421 domain-containing protein</fullName>
    </submittedName>
</protein>
<evidence type="ECO:0000256" key="7">
    <source>
        <dbReference type="SAM" id="Phobius"/>
    </source>
</evidence>
<evidence type="ECO:0000256" key="4">
    <source>
        <dbReference type="ARBA" id="ARBA00022692"/>
    </source>
</evidence>
<keyword evidence="3" id="KW-1003">Cell membrane</keyword>
<evidence type="ECO:0000256" key="3">
    <source>
        <dbReference type="ARBA" id="ARBA00022475"/>
    </source>
</evidence>
<dbReference type="Pfam" id="PF04239">
    <property type="entry name" value="DUF421"/>
    <property type="match status" value="1"/>
</dbReference>
<gene>
    <name evidence="10" type="ORF">ACFOOR_15070</name>
</gene>
<evidence type="ECO:0000259" key="8">
    <source>
        <dbReference type="Pfam" id="PF04239"/>
    </source>
</evidence>
<dbReference type="PANTHER" id="PTHR34582:SF6">
    <property type="entry name" value="UPF0702 TRANSMEMBRANE PROTEIN YCAP"/>
    <property type="match status" value="1"/>
</dbReference>
<evidence type="ECO:0000259" key="9">
    <source>
        <dbReference type="Pfam" id="PF20730"/>
    </source>
</evidence>
<comment type="subcellular location">
    <subcellularLocation>
        <location evidence="1">Cell membrane</location>
        <topology evidence="1">Multi-pass membrane protein</topology>
    </subcellularLocation>
</comment>
<comment type="caution">
    <text evidence="10">The sequence shown here is derived from an EMBL/GenBank/DDBJ whole genome shotgun (WGS) entry which is preliminary data.</text>
</comment>
<evidence type="ECO:0000256" key="2">
    <source>
        <dbReference type="ARBA" id="ARBA00006448"/>
    </source>
</evidence>
<evidence type="ECO:0000256" key="5">
    <source>
        <dbReference type="ARBA" id="ARBA00022989"/>
    </source>
</evidence>
<keyword evidence="5 7" id="KW-1133">Transmembrane helix</keyword>
<dbReference type="InterPro" id="IPR023090">
    <property type="entry name" value="UPF0702_alpha/beta_dom_sf"/>
</dbReference>
<dbReference type="InterPro" id="IPR048454">
    <property type="entry name" value="YetF_N"/>
</dbReference>
<dbReference type="Gene3D" id="3.30.240.20">
    <property type="entry name" value="bsu07140 like domains"/>
    <property type="match status" value="1"/>
</dbReference>
<feature type="transmembrane region" description="Helical" evidence="7">
    <location>
        <begin position="44"/>
        <end position="62"/>
    </location>
</feature>
<evidence type="ECO:0000256" key="6">
    <source>
        <dbReference type="ARBA" id="ARBA00023136"/>
    </source>
</evidence>
<dbReference type="Proteomes" id="UP001595379">
    <property type="component" value="Unassembled WGS sequence"/>
</dbReference>
<sequence length="177" mass="19661">MPDIFFDGWGNIVSIAVTAPLVYLAIIAFIRLSGKRSTSQMNNFDWIVTVAMGSLVGSLLVIEDVALAEAVFAIGLLMGLQFLFTLGAARFDWVERIIKSRPTLLFDGNFRRAAMREERITESEINAAVRENGLNHLSDVRWVVLESDASFSVVPRRTDHDQDELIGLPGAHSTRKP</sequence>
<feature type="domain" description="YetF-like N-terminal transmembrane" evidence="9">
    <location>
        <begin position="24"/>
        <end position="82"/>
    </location>
</feature>
<accession>A0ABV7A1A2</accession>
<organism evidence="10 11">
    <name type="scientific">Hyphobacterium vulgare</name>
    <dbReference type="NCBI Taxonomy" id="1736751"/>
    <lineage>
        <taxon>Bacteria</taxon>
        <taxon>Pseudomonadati</taxon>
        <taxon>Pseudomonadota</taxon>
        <taxon>Alphaproteobacteria</taxon>
        <taxon>Maricaulales</taxon>
        <taxon>Maricaulaceae</taxon>
        <taxon>Hyphobacterium</taxon>
    </lineage>
</organism>
<evidence type="ECO:0000313" key="10">
    <source>
        <dbReference type="EMBL" id="MFC2927427.1"/>
    </source>
</evidence>
<keyword evidence="4 7" id="KW-0812">Transmembrane</keyword>
<dbReference type="InterPro" id="IPR007353">
    <property type="entry name" value="DUF421"/>
</dbReference>
<dbReference type="EMBL" id="JBHRSV010000031">
    <property type="protein sequence ID" value="MFC2927427.1"/>
    <property type="molecule type" value="Genomic_DNA"/>
</dbReference>
<name>A0ABV7A1A2_9PROT</name>
<proteinExistence type="inferred from homology"/>
<dbReference type="RefSeq" id="WP_343165270.1">
    <property type="nucleotide sequence ID" value="NZ_JBHRSV010000031.1"/>
</dbReference>
<dbReference type="PANTHER" id="PTHR34582">
    <property type="entry name" value="UPF0702 TRANSMEMBRANE PROTEIN YCAP"/>
    <property type="match status" value="1"/>
</dbReference>
<reference evidence="11" key="1">
    <citation type="journal article" date="2019" name="Int. J. Syst. Evol. Microbiol.">
        <title>The Global Catalogue of Microorganisms (GCM) 10K type strain sequencing project: providing services to taxonomists for standard genome sequencing and annotation.</title>
        <authorList>
            <consortium name="The Broad Institute Genomics Platform"/>
            <consortium name="The Broad Institute Genome Sequencing Center for Infectious Disease"/>
            <person name="Wu L."/>
            <person name="Ma J."/>
        </authorList>
    </citation>
    <scope>NUCLEOTIDE SEQUENCE [LARGE SCALE GENOMIC DNA]</scope>
    <source>
        <strain evidence="11">KCTC 52487</strain>
    </source>
</reference>
<comment type="similarity">
    <text evidence="2">Belongs to the UPF0702 family.</text>
</comment>
<feature type="transmembrane region" description="Helical" evidence="7">
    <location>
        <begin position="68"/>
        <end position="91"/>
    </location>
</feature>
<feature type="transmembrane region" description="Helical" evidence="7">
    <location>
        <begin position="12"/>
        <end position="32"/>
    </location>
</feature>